<feature type="compositionally biased region" description="Basic and acidic residues" evidence="1">
    <location>
        <begin position="320"/>
        <end position="334"/>
    </location>
</feature>
<feature type="compositionally biased region" description="Basic and acidic residues" evidence="1">
    <location>
        <begin position="280"/>
        <end position="294"/>
    </location>
</feature>
<feature type="compositionally biased region" description="Low complexity" evidence="1">
    <location>
        <begin position="443"/>
        <end position="452"/>
    </location>
</feature>
<evidence type="ECO:0000313" key="3">
    <source>
        <dbReference type="Proteomes" id="UP000762676"/>
    </source>
</evidence>
<accession>A0AAV4EY74</accession>
<comment type="caution">
    <text evidence="2">The sequence shown here is derived from an EMBL/GenBank/DDBJ whole genome shotgun (WGS) entry which is preliminary data.</text>
</comment>
<feature type="compositionally biased region" description="Polar residues" evidence="1">
    <location>
        <begin position="209"/>
        <end position="226"/>
    </location>
</feature>
<keyword evidence="3" id="KW-1185">Reference proteome</keyword>
<name>A0AAV4EY74_9GAST</name>
<dbReference type="EMBL" id="BMAT01003963">
    <property type="protein sequence ID" value="GFR65664.1"/>
    <property type="molecule type" value="Genomic_DNA"/>
</dbReference>
<feature type="region of interest" description="Disordered" evidence="1">
    <location>
        <begin position="209"/>
        <end position="349"/>
    </location>
</feature>
<feature type="compositionally biased region" description="Polar residues" evidence="1">
    <location>
        <begin position="424"/>
        <end position="434"/>
    </location>
</feature>
<feature type="compositionally biased region" description="Basic and acidic residues" evidence="1">
    <location>
        <begin position="244"/>
        <end position="254"/>
    </location>
</feature>
<feature type="region of interest" description="Disordered" evidence="1">
    <location>
        <begin position="424"/>
        <end position="481"/>
    </location>
</feature>
<evidence type="ECO:0000256" key="1">
    <source>
        <dbReference type="SAM" id="MobiDB-lite"/>
    </source>
</evidence>
<evidence type="ECO:0000313" key="2">
    <source>
        <dbReference type="EMBL" id="GFR65664.1"/>
    </source>
</evidence>
<sequence>MKECHPWLTVHLLRLSRGVIHQLCRVLVLLHKKDPVRNLPSDALSLVQWGHQMVEDFRQQEGTSSDMGAVDFPTSQISMVDVDMEYPHPLSPVYATPDGSTDQGFPLPALGQATPYSSVPVPLTPGHVDEPAVRKSGFATISRTPSIPNGVIVKNLEFSQPREETLTPVNLEASYQEPAPSVANHHQPHVDTEPVVRLRREEFRNLLITNNKDLPSQQHQPQQRISSVDDLEGETVITGGEGESLDRESLDRQNNKLGSCNENEEAEEEEAKFNTFGRKNKLDRSHVEKADRPVLRSHKSRSLPRPLSTPNFGLSLEQYFHSDRSQSPADEKPAKRPMSHTYSIPHKHPRQQALKKNIITNPNAVKGSNSSFAAVLGAAVGKKSKQLTAAPANTRGYFANGHFYDPNPMPVVDSVDGEVYAPGSNYSDHSNIMSTFLGDAPRSRSPSSSNQSEEGEDSENSGGELDVFPFDPNDATDPVEV</sequence>
<dbReference type="AlphaFoldDB" id="A0AAV4EY74"/>
<dbReference type="Proteomes" id="UP000762676">
    <property type="component" value="Unassembled WGS sequence"/>
</dbReference>
<organism evidence="2 3">
    <name type="scientific">Elysia marginata</name>
    <dbReference type="NCBI Taxonomy" id="1093978"/>
    <lineage>
        <taxon>Eukaryota</taxon>
        <taxon>Metazoa</taxon>
        <taxon>Spiralia</taxon>
        <taxon>Lophotrochozoa</taxon>
        <taxon>Mollusca</taxon>
        <taxon>Gastropoda</taxon>
        <taxon>Heterobranchia</taxon>
        <taxon>Euthyneura</taxon>
        <taxon>Panpulmonata</taxon>
        <taxon>Sacoglossa</taxon>
        <taxon>Placobranchoidea</taxon>
        <taxon>Plakobranchidae</taxon>
        <taxon>Elysia</taxon>
    </lineage>
</organism>
<proteinExistence type="predicted"/>
<protein>
    <submittedName>
        <fullName evidence="2">Uncharacterized protein</fullName>
    </submittedName>
</protein>
<gene>
    <name evidence="2" type="ORF">ElyMa_001952300</name>
</gene>
<reference evidence="2 3" key="1">
    <citation type="journal article" date="2021" name="Elife">
        <title>Chloroplast acquisition without the gene transfer in kleptoplastic sea slugs, Plakobranchus ocellatus.</title>
        <authorList>
            <person name="Maeda T."/>
            <person name="Takahashi S."/>
            <person name="Yoshida T."/>
            <person name="Shimamura S."/>
            <person name="Takaki Y."/>
            <person name="Nagai Y."/>
            <person name="Toyoda A."/>
            <person name="Suzuki Y."/>
            <person name="Arimoto A."/>
            <person name="Ishii H."/>
            <person name="Satoh N."/>
            <person name="Nishiyama T."/>
            <person name="Hasebe M."/>
            <person name="Maruyama T."/>
            <person name="Minagawa J."/>
            <person name="Obokata J."/>
            <person name="Shigenobu S."/>
        </authorList>
    </citation>
    <scope>NUCLEOTIDE SEQUENCE [LARGE SCALE GENOMIC DNA]</scope>
</reference>